<feature type="transmembrane region" description="Helical" evidence="1">
    <location>
        <begin position="45"/>
        <end position="64"/>
    </location>
</feature>
<gene>
    <name evidence="2" type="ORF">CTAYLR_004465</name>
</gene>
<name>A0AAD7XKS4_9STRA</name>
<comment type="caution">
    <text evidence="2">The sequence shown here is derived from an EMBL/GenBank/DDBJ whole genome shotgun (WGS) entry which is preliminary data.</text>
</comment>
<evidence type="ECO:0000313" key="2">
    <source>
        <dbReference type="EMBL" id="KAJ8601966.1"/>
    </source>
</evidence>
<keyword evidence="3" id="KW-1185">Reference proteome</keyword>
<accession>A0AAD7XKS4</accession>
<sequence length="92" mass="10137">MSVAAVQAGALKVAVSPATYREAYAGFSKWYIETYIRPGKMAQPIVSMMVTIGFTGYFIEYFAVGRYHVAHKKAKIDAALKEYDAHHGGGHH</sequence>
<evidence type="ECO:0000256" key="1">
    <source>
        <dbReference type="SAM" id="Phobius"/>
    </source>
</evidence>
<keyword evidence="1" id="KW-0472">Membrane</keyword>
<keyword evidence="1" id="KW-1133">Transmembrane helix</keyword>
<organism evidence="2 3">
    <name type="scientific">Chrysophaeum taylorii</name>
    <dbReference type="NCBI Taxonomy" id="2483200"/>
    <lineage>
        <taxon>Eukaryota</taxon>
        <taxon>Sar</taxon>
        <taxon>Stramenopiles</taxon>
        <taxon>Ochrophyta</taxon>
        <taxon>Pelagophyceae</taxon>
        <taxon>Pelagomonadales</taxon>
        <taxon>Pelagomonadaceae</taxon>
        <taxon>Chrysophaeum</taxon>
    </lineage>
</organism>
<dbReference type="AlphaFoldDB" id="A0AAD7XKS4"/>
<keyword evidence="1" id="KW-0812">Transmembrane</keyword>
<evidence type="ECO:0000313" key="3">
    <source>
        <dbReference type="Proteomes" id="UP001230188"/>
    </source>
</evidence>
<reference evidence="2" key="1">
    <citation type="submission" date="2023-01" db="EMBL/GenBank/DDBJ databases">
        <title>Metagenome sequencing of chrysophaentin producing Chrysophaeum taylorii.</title>
        <authorList>
            <person name="Davison J."/>
            <person name="Bewley C."/>
        </authorList>
    </citation>
    <scope>NUCLEOTIDE SEQUENCE</scope>
    <source>
        <strain evidence="2">NIES-1699</strain>
    </source>
</reference>
<dbReference type="Proteomes" id="UP001230188">
    <property type="component" value="Unassembled WGS sequence"/>
</dbReference>
<dbReference type="EMBL" id="JAQMWT010000393">
    <property type="protein sequence ID" value="KAJ8601966.1"/>
    <property type="molecule type" value="Genomic_DNA"/>
</dbReference>
<proteinExistence type="predicted"/>
<protein>
    <submittedName>
        <fullName evidence="2">Uncharacterized protein</fullName>
    </submittedName>
</protein>